<dbReference type="Pfam" id="PF05954">
    <property type="entry name" value="Phage_GPD"/>
    <property type="match status" value="1"/>
</dbReference>
<dbReference type="InterPro" id="IPR006533">
    <property type="entry name" value="T6SS_Vgr_RhsGE"/>
</dbReference>
<dbReference type="Gene3D" id="2.30.110.50">
    <property type="match status" value="1"/>
</dbReference>
<name>A0A0C1YTI5_9BURK</name>
<evidence type="ECO:0008006" key="8">
    <source>
        <dbReference type="Google" id="ProtNLM"/>
    </source>
</evidence>
<comment type="similarity">
    <text evidence="1">Belongs to the VgrG protein family.</text>
</comment>
<dbReference type="Proteomes" id="UP000031572">
    <property type="component" value="Unassembled WGS sequence"/>
</dbReference>
<proteinExistence type="inferred from homology"/>
<dbReference type="Gene3D" id="3.55.50.10">
    <property type="entry name" value="Baseplate protein-like domains"/>
    <property type="match status" value="1"/>
</dbReference>
<feature type="domain" description="Putative type VI secretion system Rhs element associated Vgr" evidence="5">
    <location>
        <begin position="570"/>
        <end position="675"/>
    </location>
</feature>
<dbReference type="NCBIfam" id="TIGR03361">
    <property type="entry name" value="VI_Rhs_Vgr"/>
    <property type="match status" value="1"/>
</dbReference>
<evidence type="ECO:0000259" key="5">
    <source>
        <dbReference type="Pfam" id="PF13296"/>
    </source>
</evidence>
<keyword evidence="7" id="KW-1185">Reference proteome</keyword>
<feature type="region of interest" description="Disordered" evidence="2">
    <location>
        <begin position="444"/>
        <end position="467"/>
    </location>
</feature>
<dbReference type="Gene3D" id="4.10.220.110">
    <property type="match status" value="1"/>
</dbReference>
<dbReference type="Gene3D" id="2.40.50.230">
    <property type="entry name" value="Gp5 N-terminal domain"/>
    <property type="match status" value="1"/>
</dbReference>
<dbReference type="Pfam" id="PF13296">
    <property type="entry name" value="T6SS_Vgr"/>
    <property type="match status" value="1"/>
</dbReference>
<dbReference type="NCBIfam" id="TIGR01646">
    <property type="entry name" value="vgr_GE"/>
    <property type="match status" value="1"/>
</dbReference>
<dbReference type="AlphaFoldDB" id="A0A0C1YTI5"/>
<dbReference type="EMBL" id="JWJG01000028">
    <property type="protein sequence ID" value="KIF83982.1"/>
    <property type="molecule type" value="Genomic_DNA"/>
</dbReference>
<evidence type="ECO:0000256" key="1">
    <source>
        <dbReference type="ARBA" id="ARBA00005558"/>
    </source>
</evidence>
<feature type="domain" description="Gp5/Type VI secretion system Vgr protein OB-fold" evidence="3">
    <location>
        <begin position="468"/>
        <end position="516"/>
    </location>
</feature>
<evidence type="ECO:0000259" key="4">
    <source>
        <dbReference type="Pfam" id="PF10106"/>
    </source>
</evidence>
<dbReference type="SUPFAM" id="SSF69255">
    <property type="entry name" value="gp5 N-terminal domain-like"/>
    <property type="match status" value="1"/>
</dbReference>
<dbReference type="Pfam" id="PF04717">
    <property type="entry name" value="Phage_base_V"/>
    <property type="match status" value="1"/>
</dbReference>
<dbReference type="InterPro" id="IPR018769">
    <property type="entry name" value="VgrG2_DUF2345"/>
</dbReference>
<sequence length="986" mass="105599">MPGLTQDTRLLRLTTALGSDKLLVERIDGHEGLSEGFCFDIVALSSDDRIDLNALLGQPALLQLLTQHSRRDLRPIHGHVTAFERMSADGGLARYRLRLEPWLALLRHRRDSYVWQGKNVLDIVQEIFGDYRGKGKLAPSWRLALAGPNQYLPRDVCTQYEESDLAFIERLLAEEGLFYWFEHQADVASASFGSHTLVIADHNGAFAPNAQNPIRYHRAAATEKSDSITAWHAQRRLGTNAIAIASWNDAQASIIGAELHTTHDNGDVPDLASIDYPGERHFAGLTEAERHARLRLEAFEARNKTYSGAGTVRTLSPGSTFVLTGHAVHDTDRVAAGDNAATFAVIRVEHHARNNLTSAARVLAEGLFANSVSSAQQKQEEALYSNRLSALRADIPWRPMSEDGHGALLHPKPTATGIQTAIVVGVAGHDISTERDHRIKLQMHWQRGAQSQSRRPHPQENDNAPGNDAASIWVRVAEAAAGANWGGSFIPRIGQEVVVDFIEGDIDRPVVTGSLYNGKGAPDGQGNQVAQGAGPAVGNAPAWFAGASGHHAHNAVLSGFKTQEIGHSQHGNGGYNALVFDDSTNQLGVRLQTTQHRTQLNLGHIKRQHDNERRQSHGHGVELTTDAHGALRAGQGLLISADARPDAGAAQMDAKEARAQLQQAHDLQKSLAGAAQQHNAFAGTTFDKDRHERPENVLAQSIESLAHSVEGISTADSGGAGSAPSFSRPDLVVSAPAGIALLTPQDMHACASTVTITGGADVSATIGRSLALAVKDGISLFTYGDAKAGRKDHGDKGIKLHAAHGKVDVQAQSGELKAAADKDVNVASTHAKVEVAAKEHVLLTAGGAYVKIGSGSIEIHAPGSVQFKAAMKELGGPASATVELVSLAKGELKLDPNASLFSQQIDFSHLAMNEEPGFNSAGKSYRVVKEDGTFITSGITSNDGLTERIFANQGGRIKVAIEAGDWQVEEYFEVDDDDQFAEEQST</sequence>
<dbReference type="InterPro" id="IPR017847">
    <property type="entry name" value="T6SS_RhsGE_Vgr_subset"/>
</dbReference>
<accession>A0A0C1YTI5</accession>
<evidence type="ECO:0000313" key="6">
    <source>
        <dbReference type="EMBL" id="KIF83982.1"/>
    </source>
</evidence>
<dbReference type="InterPro" id="IPR028244">
    <property type="entry name" value="T6SS_Rhs_Vgr_dom"/>
</dbReference>
<evidence type="ECO:0000256" key="2">
    <source>
        <dbReference type="SAM" id="MobiDB-lite"/>
    </source>
</evidence>
<comment type="caution">
    <text evidence="6">The sequence shown here is derived from an EMBL/GenBank/DDBJ whole genome shotgun (WGS) entry which is preliminary data.</text>
</comment>
<reference evidence="6 7" key="1">
    <citation type="submission" date="2014-12" db="EMBL/GenBank/DDBJ databases">
        <title>Denitrispirillum autotrophicum gen. nov., sp. nov., Denitrifying, Facultatively Autotrophic Bacteria Isolated from Rice Paddy Soil.</title>
        <authorList>
            <person name="Ishii S."/>
            <person name="Ashida N."/>
            <person name="Ohno H."/>
            <person name="Otsuka S."/>
            <person name="Yokota A."/>
            <person name="Senoo K."/>
        </authorList>
    </citation>
    <scope>NUCLEOTIDE SEQUENCE [LARGE SCALE GENOMIC DNA]</scope>
    <source>
        <strain evidence="6 7">TSA66</strain>
    </source>
</reference>
<gene>
    <name evidence="6" type="ORF">TSA66_24310</name>
</gene>
<evidence type="ECO:0000313" key="7">
    <source>
        <dbReference type="Proteomes" id="UP000031572"/>
    </source>
</evidence>
<dbReference type="InterPro" id="IPR037026">
    <property type="entry name" value="Vgr_OB-fold_dom_sf"/>
</dbReference>
<feature type="domain" description="DUF2345" evidence="4">
    <location>
        <begin position="719"/>
        <end position="878"/>
    </location>
</feature>
<dbReference type="Pfam" id="PF10106">
    <property type="entry name" value="DUF2345"/>
    <property type="match status" value="1"/>
</dbReference>
<dbReference type="SUPFAM" id="SSF69279">
    <property type="entry name" value="Phage tail proteins"/>
    <property type="match status" value="2"/>
</dbReference>
<evidence type="ECO:0000259" key="3">
    <source>
        <dbReference type="Pfam" id="PF04717"/>
    </source>
</evidence>
<protein>
    <recommendedName>
        <fullName evidence="8">Type VI secretion protein</fullName>
    </recommendedName>
</protein>
<organism evidence="6 7">
    <name type="scientific">Noviherbaspirillum autotrophicum</name>
    <dbReference type="NCBI Taxonomy" id="709839"/>
    <lineage>
        <taxon>Bacteria</taxon>
        <taxon>Pseudomonadati</taxon>
        <taxon>Pseudomonadota</taxon>
        <taxon>Betaproteobacteria</taxon>
        <taxon>Burkholderiales</taxon>
        <taxon>Oxalobacteraceae</taxon>
        <taxon>Noviherbaspirillum</taxon>
    </lineage>
</organism>
<dbReference type="InterPro" id="IPR006531">
    <property type="entry name" value="Gp5/Vgr_OB"/>
</dbReference>
<dbReference type="STRING" id="709839.TSA66_24310"/>